<dbReference type="Pfam" id="PF13377">
    <property type="entry name" value="Peripla_BP_3"/>
    <property type="match status" value="1"/>
</dbReference>
<gene>
    <name evidence="6" type="ORF">BKA15_002202</name>
</gene>
<dbReference type="SUPFAM" id="SSF53822">
    <property type="entry name" value="Periplasmic binding protein-like I"/>
    <property type="match status" value="1"/>
</dbReference>
<keyword evidence="3" id="KW-0804">Transcription</keyword>
<dbReference type="RefSeq" id="WP_312878938.1">
    <property type="nucleotide sequence ID" value="NZ_JACCBU010000001.1"/>
</dbReference>
<dbReference type="InterPro" id="IPR000843">
    <property type="entry name" value="HTH_LacI"/>
</dbReference>
<accession>A0A7Y9LBI2</accession>
<sequence>MAESGRLPSVTIMDVARRAGVSKGLVSLALNNRPGVAVATRQRVLDAAADLGWIPNSYARGLSLRTTFTLGLVVRRDPSVLMANPFFASFITGVESVLSTRGWSLLLSVVPDEEAERDAYRNLAGNRADGFFLTDLRIEDPRPGLLAELGAEAVLVGPPQPGTDLPSVNLDDRQGVTASVEHLLRLGHRRIAHVTGDVRMVHGAGRLDAFRRAMERAGLAADLVRPGDFSAASGAAATTALLAAPHRPTAIVYGSDSMAVAGLKVLQSAGIRVPADVSIVGFEGIELGEYLNPPLTTVRTDPVRWGVEAAKLLCARLAGEPAPQQSDLPPAELLVRDSTAPPDHTGDSA</sequence>
<dbReference type="Gene3D" id="1.10.260.40">
    <property type="entry name" value="lambda repressor-like DNA-binding domains"/>
    <property type="match status" value="1"/>
</dbReference>
<evidence type="ECO:0000313" key="7">
    <source>
        <dbReference type="Proteomes" id="UP000569914"/>
    </source>
</evidence>
<evidence type="ECO:0000256" key="1">
    <source>
        <dbReference type="ARBA" id="ARBA00023015"/>
    </source>
</evidence>
<dbReference type="CDD" id="cd06267">
    <property type="entry name" value="PBP1_LacI_sugar_binding-like"/>
    <property type="match status" value="1"/>
</dbReference>
<name>A0A7Y9LBI2_9ACTN</name>
<dbReference type="Pfam" id="PF00356">
    <property type="entry name" value="LacI"/>
    <property type="match status" value="1"/>
</dbReference>
<proteinExistence type="predicted"/>
<dbReference type="SMART" id="SM00354">
    <property type="entry name" value="HTH_LACI"/>
    <property type="match status" value="1"/>
</dbReference>
<feature type="domain" description="HTH lacI-type" evidence="5">
    <location>
        <begin position="10"/>
        <end position="64"/>
    </location>
</feature>
<dbReference type="SUPFAM" id="SSF47413">
    <property type="entry name" value="lambda repressor-like DNA-binding domains"/>
    <property type="match status" value="1"/>
</dbReference>
<dbReference type="InterPro" id="IPR046335">
    <property type="entry name" value="LacI/GalR-like_sensor"/>
</dbReference>
<dbReference type="PROSITE" id="PS50932">
    <property type="entry name" value="HTH_LACI_2"/>
    <property type="match status" value="1"/>
</dbReference>
<dbReference type="PANTHER" id="PTHR30146:SF155">
    <property type="entry name" value="ALANINE RACEMASE"/>
    <property type="match status" value="1"/>
</dbReference>
<dbReference type="GO" id="GO:0000976">
    <property type="term" value="F:transcription cis-regulatory region binding"/>
    <property type="evidence" value="ECO:0007669"/>
    <property type="project" value="TreeGrafter"/>
</dbReference>
<dbReference type="InterPro" id="IPR010982">
    <property type="entry name" value="Lambda_DNA-bd_dom_sf"/>
</dbReference>
<evidence type="ECO:0000256" key="3">
    <source>
        <dbReference type="ARBA" id="ARBA00023163"/>
    </source>
</evidence>
<dbReference type="Gene3D" id="3.40.50.2300">
    <property type="match status" value="2"/>
</dbReference>
<dbReference type="CDD" id="cd01392">
    <property type="entry name" value="HTH_LacI"/>
    <property type="match status" value="1"/>
</dbReference>
<keyword evidence="1" id="KW-0805">Transcription regulation</keyword>
<protein>
    <submittedName>
        <fullName evidence="6">DNA-binding LacI/PurR family transcriptional regulator</fullName>
    </submittedName>
</protein>
<dbReference type="PANTHER" id="PTHR30146">
    <property type="entry name" value="LACI-RELATED TRANSCRIPTIONAL REPRESSOR"/>
    <property type="match status" value="1"/>
</dbReference>
<reference evidence="6 7" key="1">
    <citation type="submission" date="2020-07" db="EMBL/GenBank/DDBJ databases">
        <title>Sequencing the genomes of 1000 actinobacteria strains.</title>
        <authorList>
            <person name="Klenk H.-P."/>
        </authorList>
    </citation>
    <scope>NUCLEOTIDE SEQUENCE [LARGE SCALE GENOMIC DNA]</scope>
    <source>
        <strain evidence="6 7">DSM 22083</strain>
    </source>
</reference>
<keyword evidence="7" id="KW-1185">Reference proteome</keyword>
<dbReference type="AlphaFoldDB" id="A0A7Y9LBI2"/>
<evidence type="ECO:0000313" key="6">
    <source>
        <dbReference type="EMBL" id="NYE70873.1"/>
    </source>
</evidence>
<feature type="region of interest" description="Disordered" evidence="4">
    <location>
        <begin position="321"/>
        <end position="349"/>
    </location>
</feature>
<evidence type="ECO:0000256" key="4">
    <source>
        <dbReference type="SAM" id="MobiDB-lite"/>
    </source>
</evidence>
<dbReference type="GO" id="GO:0003700">
    <property type="term" value="F:DNA-binding transcription factor activity"/>
    <property type="evidence" value="ECO:0007669"/>
    <property type="project" value="TreeGrafter"/>
</dbReference>
<dbReference type="Proteomes" id="UP000569914">
    <property type="component" value="Unassembled WGS sequence"/>
</dbReference>
<comment type="caution">
    <text evidence="6">The sequence shown here is derived from an EMBL/GenBank/DDBJ whole genome shotgun (WGS) entry which is preliminary data.</text>
</comment>
<keyword evidence="2 6" id="KW-0238">DNA-binding</keyword>
<dbReference type="InterPro" id="IPR028082">
    <property type="entry name" value="Peripla_BP_I"/>
</dbReference>
<dbReference type="EMBL" id="JACCBU010000001">
    <property type="protein sequence ID" value="NYE70873.1"/>
    <property type="molecule type" value="Genomic_DNA"/>
</dbReference>
<evidence type="ECO:0000259" key="5">
    <source>
        <dbReference type="PROSITE" id="PS50932"/>
    </source>
</evidence>
<evidence type="ECO:0000256" key="2">
    <source>
        <dbReference type="ARBA" id="ARBA00023125"/>
    </source>
</evidence>
<organism evidence="6 7">
    <name type="scientific">Microlunatus parietis</name>
    <dbReference type="NCBI Taxonomy" id="682979"/>
    <lineage>
        <taxon>Bacteria</taxon>
        <taxon>Bacillati</taxon>
        <taxon>Actinomycetota</taxon>
        <taxon>Actinomycetes</taxon>
        <taxon>Propionibacteriales</taxon>
        <taxon>Propionibacteriaceae</taxon>
        <taxon>Microlunatus</taxon>
    </lineage>
</organism>